<dbReference type="PANTHER" id="PTHR47690:SF1">
    <property type="entry name" value="GLUCOKINASE"/>
    <property type="match status" value="1"/>
</dbReference>
<reference evidence="4 5" key="1">
    <citation type="submission" date="2019-10" db="EMBL/GenBank/DDBJ databases">
        <title>Epibacterium sp. nov., isolated from seawater.</title>
        <authorList>
            <person name="Zhang X."/>
            <person name="Li N."/>
        </authorList>
    </citation>
    <scope>NUCLEOTIDE SEQUENCE [LARGE SCALE GENOMIC DNA]</scope>
    <source>
        <strain evidence="4 5">SM1969</strain>
    </source>
</reference>
<dbReference type="RefSeq" id="WP_153549096.1">
    <property type="nucleotide sequence ID" value="NZ_WIXK01000012.1"/>
</dbReference>
<dbReference type="EMBL" id="WIXK01000012">
    <property type="protein sequence ID" value="MQY44199.1"/>
    <property type="molecule type" value="Genomic_DNA"/>
</dbReference>
<keyword evidence="2" id="KW-0418">Kinase</keyword>
<dbReference type="InterPro" id="IPR003836">
    <property type="entry name" value="Glucokinase"/>
</dbReference>
<evidence type="ECO:0000313" key="5">
    <source>
        <dbReference type="Proteomes" id="UP000436694"/>
    </source>
</evidence>
<evidence type="ECO:0000256" key="2">
    <source>
        <dbReference type="ARBA" id="ARBA00022777"/>
    </source>
</evidence>
<dbReference type="Proteomes" id="UP000436694">
    <property type="component" value="Unassembled WGS sequence"/>
</dbReference>
<protein>
    <submittedName>
        <fullName evidence="4">ROK family protein</fullName>
    </submittedName>
</protein>
<proteinExistence type="inferred from homology"/>
<comment type="similarity">
    <text evidence="3">Belongs to the bacterial glucokinase family.</text>
</comment>
<dbReference type="InterPro" id="IPR050201">
    <property type="entry name" value="Bacterial_glucokinase"/>
</dbReference>
<dbReference type="SUPFAM" id="SSF53067">
    <property type="entry name" value="Actin-like ATPase domain"/>
    <property type="match status" value="1"/>
</dbReference>
<dbReference type="Gene3D" id="3.40.367.20">
    <property type="match status" value="1"/>
</dbReference>
<dbReference type="InterPro" id="IPR043129">
    <property type="entry name" value="ATPase_NBD"/>
</dbReference>
<dbReference type="GO" id="GO:0004340">
    <property type="term" value="F:glucokinase activity"/>
    <property type="evidence" value="ECO:0007669"/>
    <property type="project" value="InterPro"/>
</dbReference>
<keyword evidence="5" id="KW-1185">Reference proteome</keyword>
<evidence type="ECO:0000256" key="1">
    <source>
        <dbReference type="ARBA" id="ARBA00022679"/>
    </source>
</evidence>
<keyword evidence="1" id="KW-0808">Transferase</keyword>
<organism evidence="4 5">
    <name type="scientific">Tritonibacter aquimaris</name>
    <dbReference type="NCBI Taxonomy" id="2663379"/>
    <lineage>
        <taxon>Bacteria</taxon>
        <taxon>Pseudomonadati</taxon>
        <taxon>Pseudomonadota</taxon>
        <taxon>Alphaproteobacteria</taxon>
        <taxon>Rhodobacterales</taxon>
        <taxon>Paracoccaceae</taxon>
        <taxon>Tritonibacter</taxon>
    </lineage>
</organism>
<evidence type="ECO:0000256" key="3">
    <source>
        <dbReference type="RuleBase" id="RU004046"/>
    </source>
</evidence>
<dbReference type="Pfam" id="PF02685">
    <property type="entry name" value="Glucokinase"/>
    <property type="match status" value="1"/>
</dbReference>
<dbReference type="GO" id="GO:0005524">
    <property type="term" value="F:ATP binding"/>
    <property type="evidence" value="ECO:0007669"/>
    <property type="project" value="InterPro"/>
</dbReference>
<accession>A0A844ANT3</accession>
<sequence length="317" mass="32898">MWHLIADVGGTNMRLAALSETGEILRSQTLHSSGDIELERACAQFAAGEGSAPGDVVLAAAGVVEQGRVTLTNARQSASEQGLAAATGAESATILNDFEAAAWSLATVTTADVTRLQGPDEVPAGTRVIIGPGTGLGVGALVVKGDHEMVAPGEGGHIAIGPRRAELVAVFQALVAIWPEVAMSDLTVEAEALLSGTGIPYFYRALARAKCAAELELDAAEVFQRVDSDPVAAELVEMFGEYLGAVAGDVATLFKAEGGVFVTGGVVQKNPGLLGAAFLRGFGDGGRYNELRSRIPLYRYEVQEFGLIGARNYALRA</sequence>
<dbReference type="GO" id="GO:0005536">
    <property type="term" value="F:D-glucose binding"/>
    <property type="evidence" value="ECO:0007669"/>
    <property type="project" value="InterPro"/>
</dbReference>
<dbReference type="PANTHER" id="PTHR47690">
    <property type="entry name" value="GLUCOKINASE"/>
    <property type="match status" value="1"/>
</dbReference>
<gene>
    <name evidence="4" type="ORF">GG681_16250</name>
</gene>
<dbReference type="GO" id="GO:0006096">
    <property type="term" value="P:glycolytic process"/>
    <property type="evidence" value="ECO:0007669"/>
    <property type="project" value="InterPro"/>
</dbReference>
<comment type="caution">
    <text evidence="4">The sequence shown here is derived from an EMBL/GenBank/DDBJ whole genome shotgun (WGS) entry which is preliminary data.</text>
</comment>
<dbReference type="AlphaFoldDB" id="A0A844ANT3"/>
<dbReference type="GO" id="GO:0005829">
    <property type="term" value="C:cytosol"/>
    <property type="evidence" value="ECO:0007669"/>
    <property type="project" value="TreeGrafter"/>
</dbReference>
<dbReference type="CDD" id="cd24008">
    <property type="entry name" value="ASKHA_NBD_GLK"/>
    <property type="match status" value="1"/>
</dbReference>
<evidence type="ECO:0000313" key="4">
    <source>
        <dbReference type="EMBL" id="MQY44199.1"/>
    </source>
</evidence>
<dbReference type="Gene3D" id="3.30.420.40">
    <property type="match status" value="1"/>
</dbReference>
<name>A0A844ANT3_9RHOB</name>